<gene>
    <name evidence="6" type="ORF">EQG66_08075</name>
</gene>
<evidence type="ECO:0000259" key="5">
    <source>
        <dbReference type="PROSITE" id="PS50222"/>
    </source>
</evidence>
<accession>A0A4V1N3K9</accession>
<dbReference type="PANTHER" id="PTHR10827">
    <property type="entry name" value="RETICULOCALBIN"/>
    <property type="match status" value="1"/>
</dbReference>
<dbReference type="OrthoDB" id="113323at2"/>
<keyword evidence="4" id="KW-0732">Signal</keyword>
<dbReference type="Pfam" id="PF13202">
    <property type="entry name" value="EF-hand_5"/>
    <property type="match status" value="1"/>
</dbReference>
<dbReference type="PROSITE" id="PS00018">
    <property type="entry name" value="EF_HAND_1"/>
    <property type="match status" value="1"/>
</dbReference>
<comment type="caution">
    <text evidence="6">The sequence shown here is derived from an EMBL/GenBank/DDBJ whole genome shotgun (WGS) entry which is preliminary data.</text>
</comment>
<name>A0A4V1N3K9_9SPHN</name>
<dbReference type="Proteomes" id="UP000290958">
    <property type="component" value="Unassembled WGS sequence"/>
</dbReference>
<sequence>MPGDMPMKKTLLIASAALVAVAVPAIAMHHEGGPMMKPDMTRAQMEAMVKDHFAKADTNKDGAVTKEEAKASMEDRRADRLEDHFKAMDSNGDGSISREEFFAGHKPGAGGMATHGDDSAGSSRPVGDHGHGMKGMGMKMGNRMFDKADANNDGKVTLAEATKAATTHFDAMDADKNGTVTAGERMDYMKAKMKEWRAGKGDKS</sequence>
<keyword evidence="1" id="KW-0479">Metal-binding</keyword>
<proteinExistence type="predicted"/>
<dbReference type="PROSITE" id="PS50222">
    <property type="entry name" value="EF_HAND_2"/>
    <property type="match status" value="2"/>
</dbReference>
<dbReference type="SUPFAM" id="SSF47473">
    <property type="entry name" value="EF-hand"/>
    <property type="match status" value="1"/>
</dbReference>
<feature type="chain" id="PRO_5020396147" evidence="4">
    <location>
        <begin position="28"/>
        <end position="204"/>
    </location>
</feature>
<evidence type="ECO:0000256" key="2">
    <source>
        <dbReference type="ARBA" id="ARBA00022737"/>
    </source>
</evidence>
<dbReference type="InterPro" id="IPR002048">
    <property type="entry name" value="EF_hand_dom"/>
</dbReference>
<evidence type="ECO:0000313" key="6">
    <source>
        <dbReference type="EMBL" id="RXR29026.1"/>
    </source>
</evidence>
<keyword evidence="7" id="KW-1185">Reference proteome</keyword>
<dbReference type="Pfam" id="PF13499">
    <property type="entry name" value="EF-hand_7"/>
    <property type="match status" value="1"/>
</dbReference>
<feature type="domain" description="EF-hand" evidence="5">
    <location>
        <begin position="136"/>
        <end position="171"/>
    </location>
</feature>
<feature type="signal peptide" evidence="4">
    <location>
        <begin position="1"/>
        <end position="27"/>
    </location>
</feature>
<dbReference type="AlphaFoldDB" id="A0A4V1N3K9"/>
<reference evidence="7" key="1">
    <citation type="submission" date="2019-01" db="EMBL/GenBank/DDBJ databases">
        <title>Cytophagaceae bacterium strain CAR-16.</title>
        <authorList>
            <person name="Chen W.-M."/>
        </authorList>
    </citation>
    <scope>NUCLEOTIDE SEQUENCE [LARGE SCALE GENOMIC DNA]</scope>
    <source>
        <strain evidence="7">CHR27</strain>
    </source>
</reference>
<dbReference type="GO" id="GO:0005509">
    <property type="term" value="F:calcium ion binding"/>
    <property type="evidence" value="ECO:0007669"/>
    <property type="project" value="InterPro"/>
</dbReference>
<feature type="region of interest" description="Disordered" evidence="3">
    <location>
        <begin position="57"/>
        <end position="76"/>
    </location>
</feature>
<evidence type="ECO:0000256" key="3">
    <source>
        <dbReference type="SAM" id="MobiDB-lite"/>
    </source>
</evidence>
<evidence type="ECO:0000256" key="4">
    <source>
        <dbReference type="SAM" id="SignalP"/>
    </source>
</evidence>
<dbReference type="EMBL" id="SBKP01000006">
    <property type="protein sequence ID" value="RXR29026.1"/>
    <property type="molecule type" value="Genomic_DNA"/>
</dbReference>
<dbReference type="InterPro" id="IPR011992">
    <property type="entry name" value="EF-hand-dom_pair"/>
</dbReference>
<dbReference type="InterPro" id="IPR018247">
    <property type="entry name" value="EF_Hand_1_Ca_BS"/>
</dbReference>
<protein>
    <submittedName>
        <fullName evidence="6">Calcium-binding protein</fullName>
    </submittedName>
</protein>
<evidence type="ECO:0000256" key="1">
    <source>
        <dbReference type="ARBA" id="ARBA00022723"/>
    </source>
</evidence>
<evidence type="ECO:0000313" key="7">
    <source>
        <dbReference type="Proteomes" id="UP000290958"/>
    </source>
</evidence>
<organism evidence="6 7">
    <name type="scientific">Sphingobium fluviale</name>
    <dbReference type="NCBI Taxonomy" id="2506423"/>
    <lineage>
        <taxon>Bacteria</taxon>
        <taxon>Pseudomonadati</taxon>
        <taxon>Pseudomonadota</taxon>
        <taxon>Alphaproteobacteria</taxon>
        <taxon>Sphingomonadales</taxon>
        <taxon>Sphingomonadaceae</taxon>
        <taxon>Sphingobium</taxon>
    </lineage>
</organism>
<dbReference type="PANTHER" id="PTHR10827:SF98">
    <property type="entry name" value="45 KDA CALCIUM-BINDING PROTEIN"/>
    <property type="match status" value="1"/>
</dbReference>
<dbReference type="Gene3D" id="1.10.238.10">
    <property type="entry name" value="EF-hand"/>
    <property type="match status" value="2"/>
</dbReference>
<keyword evidence="2" id="KW-0677">Repeat</keyword>
<dbReference type="SMART" id="SM00054">
    <property type="entry name" value="EFh"/>
    <property type="match status" value="4"/>
</dbReference>
<feature type="region of interest" description="Disordered" evidence="3">
    <location>
        <begin position="109"/>
        <end position="131"/>
    </location>
</feature>
<feature type="domain" description="EF-hand" evidence="5">
    <location>
        <begin position="76"/>
        <end position="111"/>
    </location>
</feature>